<evidence type="ECO:0000256" key="8">
    <source>
        <dbReference type="ARBA" id="ARBA00023170"/>
    </source>
</evidence>
<dbReference type="Proteomes" id="UP000653343">
    <property type="component" value="Unassembled WGS sequence"/>
</dbReference>
<evidence type="ECO:0000256" key="2">
    <source>
        <dbReference type="ARBA" id="ARBA00009810"/>
    </source>
</evidence>
<comment type="subcellular location">
    <subcellularLocation>
        <location evidence="1 10">Cell outer membrane</location>
        <topology evidence="1 10">Multi-pass membrane protein</topology>
    </subcellularLocation>
</comment>
<keyword evidence="16" id="KW-1185">Reference proteome</keyword>
<dbReference type="Pfam" id="PF00593">
    <property type="entry name" value="TonB_dep_Rec_b-barrel"/>
    <property type="match status" value="1"/>
</dbReference>
<dbReference type="EMBL" id="BMYU01000003">
    <property type="protein sequence ID" value="GGX38885.1"/>
    <property type="molecule type" value="Genomic_DNA"/>
</dbReference>
<feature type="signal peptide" evidence="12">
    <location>
        <begin position="1"/>
        <end position="30"/>
    </location>
</feature>
<evidence type="ECO:0000313" key="16">
    <source>
        <dbReference type="Proteomes" id="UP000653343"/>
    </source>
</evidence>
<evidence type="ECO:0000259" key="13">
    <source>
        <dbReference type="Pfam" id="PF00593"/>
    </source>
</evidence>
<comment type="similarity">
    <text evidence="2 10 11">Belongs to the TonB-dependent receptor family.</text>
</comment>
<evidence type="ECO:0000256" key="7">
    <source>
        <dbReference type="ARBA" id="ARBA00023136"/>
    </source>
</evidence>
<gene>
    <name evidence="15" type="ORF">GCM10010946_16510</name>
</gene>
<evidence type="ECO:0000256" key="1">
    <source>
        <dbReference type="ARBA" id="ARBA00004571"/>
    </source>
</evidence>
<evidence type="ECO:0000256" key="6">
    <source>
        <dbReference type="ARBA" id="ARBA00023077"/>
    </source>
</evidence>
<proteinExistence type="inferred from homology"/>
<dbReference type="InterPro" id="IPR000531">
    <property type="entry name" value="Beta-barrel_TonB"/>
</dbReference>
<feature type="domain" description="TonB-dependent receptor plug" evidence="14">
    <location>
        <begin position="51"/>
        <end position="160"/>
    </location>
</feature>
<dbReference type="Gene3D" id="2.40.170.20">
    <property type="entry name" value="TonB-dependent receptor, beta-barrel domain"/>
    <property type="match status" value="1"/>
</dbReference>
<name>A0ABQ2XXX3_9BURK</name>
<dbReference type="Pfam" id="PF07715">
    <property type="entry name" value="Plug"/>
    <property type="match status" value="1"/>
</dbReference>
<evidence type="ECO:0000256" key="11">
    <source>
        <dbReference type="RuleBase" id="RU003357"/>
    </source>
</evidence>
<accession>A0ABQ2XXX3</accession>
<dbReference type="PANTHER" id="PTHR47234">
    <property type="match status" value="1"/>
</dbReference>
<keyword evidence="4 10" id="KW-1134">Transmembrane beta strand</keyword>
<protein>
    <submittedName>
        <fullName evidence="15">TonB system transporter</fullName>
    </submittedName>
</protein>
<evidence type="ECO:0000256" key="3">
    <source>
        <dbReference type="ARBA" id="ARBA00022448"/>
    </source>
</evidence>
<dbReference type="SUPFAM" id="SSF56935">
    <property type="entry name" value="Porins"/>
    <property type="match status" value="1"/>
</dbReference>
<dbReference type="InterPro" id="IPR039426">
    <property type="entry name" value="TonB-dep_rcpt-like"/>
</dbReference>
<keyword evidence="9 10" id="KW-0998">Cell outer membrane</keyword>
<reference evidence="16" key="1">
    <citation type="journal article" date="2019" name="Int. J. Syst. Evol. Microbiol.">
        <title>The Global Catalogue of Microorganisms (GCM) 10K type strain sequencing project: providing services to taxonomists for standard genome sequencing and annotation.</title>
        <authorList>
            <consortium name="The Broad Institute Genomics Platform"/>
            <consortium name="The Broad Institute Genome Sequencing Center for Infectious Disease"/>
            <person name="Wu L."/>
            <person name="Ma J."/>
        </authorList>
    </citation>
    <scope>NUCLEOTIDE SEQUENCE [LARGE SCALE GENOMIC DNA]</scope>
    <source>
        <strain evidence="16">KCTC 23917</strain>
    </source>
</reference>
<evidence type="ECO:0000313" key="15">
    <source>
        <dbReference type="EMBL" id="GGX38885.1"/>
    </source>
</evidence>
<feature type="domain" description="TonB-dependent receptor-like beta-barrel" evidence="13">
    <location>
        <begin position="388"/>
        <end position="901"/>
    </location>
</feature>
<evidence type="ECO:0000259" key="14">
    <source>
        <dbReference type="Pfam" id="PF07715"/>
    </source>
</evidence>
<dbReference type="Gene3D" id="2.170.130.10">
    <property type="entry name" value="TonB-dependent receptor, plug domain"/>
    <property type="match status" value="1"/>
</dbReference>
<keyword evidence="12" id="KW-0732">Signal</keyword>
<evidence type="ECO:0000256" key="4">
    <source>
        <dbReference type="ARBA" id="ARBA00022452"/>
    </source>
</evidence>
<keyword evidence="6 11" id="KW-0798">TonB box</keyword>
<keyword evidence="5 10" id="KW-0812">Transmembrane</keyword>
<dbReference type="InterPro" id="IPR012910">
    <property type="entry name" value="Plug_dom"/>
</dbReference>
<evidence type="ECO:0000256" key="10">
    <source>
        <dbReference type="PROSITE-ProRule" id="PRU01360"/>
    </source>
</evidence>
<dbReference type="InterPro" id="IPR036942">
    <property type="entry name" value="Beta-barrel_TonB_sf"/>
</dbReference>
<evidence type="ECO:0000256" key="5">
    <source>
        <dbReference type="ARBA" id="ARBA00022692"/>
    </source>
</evidence>
<organism evidence="15 16">
    <name type="scientific">Undibacterium squillarum</name>
    <dbReference type="NCBI Taxonomy" id="1131567"/>
    <lineage>
        <taxon>Bacteria</taxon>
        <taxon>Pseudomonadati</taxon>
        <taxon>Pseudomonadota</taxon>
        <taxon>Betaproteobacteria</taxon>
        <taxon>Burkholderiales</taxon>
        <taxon>Oxalobacteraceae</taxon>
        <taxon>Undibacterium</taxon>
    </lineage>
</organism>
<dbReference type="PANTHER" id="PTHR47234:SF2">
    <property type="entry name" value="TONB-DEPENDENT RECEPTOR"/>
    <property type="match status" value="1"/>
</dbReference>
<dbReference type="RefSeq" id="WP_189356591.1">
    <property type="nucleotide sequence ID" value="NZ_BMYU01000003.1"/>
</dbReference>
<sequence>MIEKKLARTVRVLCASGLLVTGMTSAVAYAEEVQKVEILGSSIKRIAKEGALPVQTLSNAEIQKSGAKTVEDLIQNLPAMQGFTASSSSVNGQGSGVQTASVHGIGESYTLVLLNGRRMAPYGSGSAVNLASIPMSAVERVEVLTDGASALYGSDAIAGVVNFVLKKNQTDAVIEATYNGTTQSGGQSYNASISKGFGNLEENGYNVLLSYSHDELKELNASQREFGKSGLVKFMHDGQQYSLYQLSGNSSPATVNLGLTGGRSFRFSPDYAKSGACGANTFLVKNSSSEYCGFDYASTVMLQPKSKRDSFFGSLNYKINEETTFFAEAVASRYVMNARHAPVAQPIRVNAALFSKYVQPYLAQYKIDPSEVTSATAGVRLFDAGGRAYDYTTDAKHLALGINGAYKGYDYTISYVHSENKFESTFAGGFLSADKFFEIVDTGKFDPFLPAGGSKSVLAPAVLSGIEEATKVKLDTISARVSGELMKVPGGMAQFGTGADFSKQTYISSPSAIAQGANPQQPNFTDAAMGSGVSGTLPADASRKNWGAFAEVLMPVMKNLDLTASGRYDSYTAVTNNMVFDQDAKRLNGSVTQGDPASKFTYKIAASYRPMDSLMLRGSYATGFKVASMTSISQPMLHSGVVDDKYDCPVTAPDPRAAYCKGKAEYDKLSGGNPNTGVGALKPEKSTQYTIGFRLEPTNSLSLGMDLWMVRIKDQITTLSDTEVFGNPAKYNYLFKVIKDQIQGDVLARESTPLNMAEGYNKGIDWDHSFRTKTGFGDISVQWTGTYMLNSDFINPGSDWESSIGRFDTNSNVVSRLITRIATTWKQSNQFSHTLAMNYKSGYHDMEVTAGAGVIRKVNADGSLGDYVGMKRDVDSFTTFDWQTRYDYSKALSLTAGVKNLFNTDPPFSVRTKGGGNQSGFDARYASALGRQIYLTGKYRF</sequence>
<dbReference type="PROSITE" id="PS52016">
    <property type="entry name" value="TONB_DEPENDENT_REC_3"/>
    <property type="match status" value="1"/>
</dbReference>
<keyword evidence="3 10" id="KW-0813">Transport</keyword>
<keyword evidence="8" id="KW-0675">Receptor</keyword>
<dbReference type="CDD" id="cd01347">
    <property type="entry name" value="ligand_gated_channel"/>
    <property type="match status" value="1"/>
</dbReference>
<comment type="caution">
    <text evidence="15">The sequence shown here is derived from an EMBL/GenBank/DDBJ whole genome shotgun (WGS) entry which is preliminary data.</text>
</comment>
<dbReference type="InterPro" id="IPR037066">
    <property type="entry name" value="Plug_dom_sf"/>
</dbReference>
<feature type="chain" id="PRO_5047400939" evidence="12">
    <location>
        <begin position="31"/>
        <end position="941"/>
    </location>
</feature>
<keyword evidence="7 10" id="KW-0472">Membrane</keyword>
<evidence type="ECO:0000256" key="9">
    <source>
        <dbReference type="ARBA" id="ARBA00023237"/>
    </source>
</evidence>
<evidence type="ECO:0000256" key="12">
    <source>
        <dbReference type="SAM" id="SignalP"/>
    </source>
</evidence>